<accession>A0ABP9Y7U9</accession>
<name>A0ABP9Y7U9_9FUNG</name>
<evidence type="ECO:0000313" key="2">
    <source>
        <dbReference type="Proteomes" id="UP001476247"/>
    </source>
</evidence>
<evidence type="ECO:0000313" key="1">
    <source>
        <dbReference type="EMBL" id="GAA5802685.1"/>
    </source>
</evidence>
<reference evidence="1 2" key="1">
    <citation type="submission" date="2024-04" db="EMBL/GenBank/DDBJ databases">
        <title>genome sequences of Mucor flavus KT1a and Helicostylum pulchrum KT1b strains isolation_sourced from the surface of a dry-aged beef.</title>
        <authorList>
            <person name="Toyotome T."/>
            <person name="Hosono M."/>
            <person name="Torimaru M."/>
            <person name="Fukuda K."/>
            <person name="Mikami N."/>
        </authorList>
    </citation>
    <scope>NUCLEOTIDE SEQUENCE [LARGE SCALE GENOMIC DNA]</scope>
    <source>
        <strain evidence="1 2">KT1b</strain>
    </source>
</reference>
<sequence>MKADSAKPSKKRRININYGLQVFGDNNTFSNTSVNNNVTLLTFYTKLIFTKLKSFSFLRLTDEKCGNGVSYRPNLDRSTYEQHLKSHVEETFSLPDSSIPYIDKVFNSDNKSDNNKAIRDIPPTGSDDEHMFNFLEALFRATYSFHYTNLDIKDGESTFDSLFVYPFLEAVSESLAESVNWSKAGFKPGEAPLISMKNQLKNSELYKEETVTYLADGIIKLFGLKNLDILLLETSNHFGCTDKPKINFDHHKDLFGALAMLKNIADEFPFASLATFRQCKVFFLHAAGERLYLWSLSFEPEGPIYELWLERMMLIKPDVDDKPESLPSFLKFFWGMKCNLITTTSTIAQLKKEHNDILIKNRFNPNAPSDSLSTIVNPSILKLTEEDKTGMHLLGPFFSTTSS</sequence>
<comment type="caution">
    <text evidence="1">The sequence shown here is derived from an EMBL/GenBank/DDBJ whole genome shotgun (WGS) entry which is preliminary data.</text>
</comment>
<organism evidence="1 2">
    <name type="scientific">Helicostylum pulchrum</name>
    <dbReference type="NCBI Taxonomy" id="562976"/>
    <lineage>
        <taxon>Eukaryota</taxon>
        <taxon>Fungi</taxon>
        <taxon>Fungi incertae sedis</taxon>
        <taxon>Mucoromycota</taxon>
        <taxon>Mucoromycotina</taxon>
        <taxon>Mucoromycetes</taxon>
        <taxon>Mucorales</taxon>
        <taxon>Mucorineae</taxon>
        <taxon>Mucoraceae</taxon>
        <taxon>Helicostylum</taxon>
    </lineage>
</organism>
<dbReference type="EMBL" id="BAABUJ010000024">
    <property type="protein sequence ID" value="GAA5802685.1"/>
    <property type="molecule type" value="Genomic_DNA"/>
</dbReference>
<gene>
    <name evidence="1" type="ORF">HPULCUR_008159</name>
</gene>
<keyword evidence="2" id="KW-1185">Reference proteome</keyword>
<protein>
    <submittedName>
        <fullName evidence="1">Uncharacterized protein</fullName>
    </submittedName>
</protein>
<proteinExistence type="predicted"/>
<dbReference type="Proteomes" id="UP001476247">
    <property type="component" value="Unassembled WGS sequence"/>
</dbReference>